<feature type="transmembrane region" description="Helical" evidence="1">
    <location>
        <begin position="12"/>
        <end position="36"/>
    </location>
</feature>
<dbReference type="AlphaFoldDB" id="C9MMZ8"/>
<dbReference type="Proteomes" id="UP000003327">
    <property type="component" value="Unassembled WGS sequence"/>
</dbReference>
<dbReference type="EMBL" id="ACVA01000019">
    <property type="protein sequence ID" value="EEX19198.1"/>
    <property type="molecule type" value="Genomic_DNA"/>
</dbReference>
<evidence type="ECO:0000256" key="1">
    <source>
        <dbReference type="SAM" id="Phobius"/>
    </source>
</evidence>
<accession>C9MMZ8</accession>
<keyword evidence="1" id="KW-0472">Membrane</keyword>
<keyword evidence="3" id="KW-1185">Reference proteome</keyword>
<keyword evidence="1" id="KW-0812">Transmembrane</keyword>
<protein>
    <submittedName>
        <fullName evidence="2">Uncharacterized protein</fullName>
    </submittedName>
</protein>
<name>C9MMZ8_9BACT</name>
<comment type="caution">
    <text evidence="2">The sequence shown here is derived from an EMBL/GenBank/DDBJ whole genome shotgun (WGS) entry which is preliminary data.</text>
</comment>
<evidence type="ECO:0000313" key="2">
    <source>
        <dbReference type="EMBL" id="EEX19198.1"/>
    </source>
</evidence>
<dbReference type="STRING" id="649761.HMPREF0973_00983"/>
<keyword evidence="1" id="KW-1133">Transmembrane helix</keyword>
<evidence type="ECO:0000313" key="3">
    <source>
        <dbReference type="Proteomes" id="UP000003327"/>
    </source>
</evidence>
<sequence length="42" mass="4902">MDKGYNIPTKCFLSYYFTLIILLSKCNDLLLQYVIIKVLGDK</sequence>
<gene>
    <name evidence="2" type="ORF">HMPREF0973_00983</name>
</gene>
<proteinExistence type="predicted"/>
<dbReference type="HOGENOM" id="CLU_3256048_0_0_10"/>
<reference evidence="2 3" key="1">
    <citation type="submission" date="2009-09" db="EMBL/GenBank/DDBJ databases">
        <authorList>
            <person name="Weinstock G."/>
            <person name="Sodergren E."/>
            <person name="Clifton S."/>
            <person name="Fulton L."/>
            <person name="Fulton B."/>
            <person name="Courtney L."/>
            <person name="Fronick C."/>
            <person name="Harrison M."/>
            <person name="Strong C."/>
            <person name="Farmer C."/>
            <person name="Delahaunty K."/>
            <person name="Markovic C."/>
            <person name="Hall O."/>
            <person name="Minx P."/>
            <person name="Tomlinson C."/>
            <person name="Mitreva M."/>
            <person name="Nelson J."/>
            <person name="Hou S."/>
            <person name="Wollam A."/>
            <person name="Pepin K.H."/>
            <person name="Johnson M."/>
            <person name="Bhonagiri V."/>
            <person name="Nash W.E."/>
            <person name="Warren W."/>
            <person name="Chinwalla A."/>
            <person name="Mardis E.R."/>
            <person name="Wilson R.K."/>
        </authorList>
    </citation>
    <scope>NUCLEOTIDE SEQUENCE [LARGE SCALE GENOMIC DNA]</scope>
    <source>
        <strain evidence="2 3">F0319</strain>
    </source>
</reference>
<organism evidence="2 3">
    <name type="scientific">Prevotella veroralis F0319</name>
    <dbReference type="NCBI Taxonomy" id="649761"/>
    <lineage>
        <taxon>Bacteria</taxon>
        <taxon>Pseudomonadati</taxon>
        <taxon>Bacteroidota</taxon>
        <taxon>Bacteroidia</taxon>
        <taxon>Bacteroidales</taxon>
        <taxon>Prevotellaceae</taxon>
        <taxon>Prevotella</taxon>
    </lineage>
</organism>